<evidence type="ECO:0000256" key="3">
    <source>
        <dbReference type="ARBA" id="ARBA00010617"/>
    </source>
</evidence>
<dbReference type="PRINTS" id="PR00465">
    <property type="entry name" value="EP450IV"/>
</dbReference>
<comment type="subcellular location">
    <subcellularLocation>
        <location evidence="2">Membrane</location>
    </subcellularLocation>
</comment>
<evidence type="ECO:0000256" key="10">
    <source>
        <dbReference type="ARBA" id="ARBA00023033"/>
    </source>
</evidence>
<evidence type="ECO:0000256" key="9">
    <source>
        <dbReference type="ARBA" id="ARBA00023004"/>
    </source>
</evidence>
<dbReference type="OrthoDB" id="1844152at2759"/>
<dbReference type="InParanoid" id="E4UTU2"/>
<accession>E4UTU2</accession>
<evidence type="ECO:0000256" key="7">
    <source>
        <dbReference type="ARBA" id="ARBA00022989"/>
    </source>
</evidence>
<dbReference type="Pfam" id="PF00067">
    <property type="entry name" value="p450"/>
    <property type="match status" value="2"/>
</dbReference>
<evidence type="ECO:0000256" key="1">
    <source>
        <dbReference type="ARBA" id="ARBA00001971"/>
    </source>
</evidence>
<organism evidence="15">
    <name type="scientific">Arthroderma gypseum (strain ATCC MYA-4604 / CBS 118893)</name>
    <name type="common">Microsporum gypseum</name>
    <dbReference type="NCBI Taxonomy" id="535722"/>
    <lineage>
        <taxon>Eukaryota</taxon>
        <taxon>Fungi</taxon>
        <taxon>Dikarya</taxon>
        <taxon>Ascomycota</taxon>
        <taxon>Pezizomycotina</taxon>
        <taxon>Eurotiomycetes</taxon>
        <taxon>Eurotiomycetidae</taxon>
        <taxon>Onygenales</taxon>
        <taxon>Arthrodermataceae</taxon>
        <taxon>Nannizzia</taxon>
    </lineage>
</organism>
<feature type="binding site" description="axial binding residue" evidence="12">
    <location>
        <position position="467"/>
    </location>
    <ligand>
        <name>heme</name>
        <dbReference type="ChEBI" id="CHEBI:30413"/>
    </ligand>
    <ligandPart>
        <name>Fe</name>
        <dbReference type="ChEBI" id="CHEBI:18248"/>
    </ligandPart>
</feature>
<evidence type="ECO:0000256" key="6">
    <source>
        <dbReference type="ARBA" id="ARBA00022723"/>
    </source>
</evidence>
<keyword evidence="8" id="KW-0560">Oxidoreductase</keyword>
<dbReference type="Gene3D" id="1.10.630.10">
    <property type="entry name" value="Cytochrome P450"/>
    <property type="match status" value="1"/>
</dbReference>
<dbReference type="eggNOG" id="KOG0159">
    <property type="taxonomic scope" value="Eukaryota"/>
</dbReference>
<dbReference type="Proteomes" id="UP000002669">
    <property type="component" value="Unassembled WGS sequence"/>
</dbReference>
<comment type="similarity">
    <text evidence="3">Belongs to the cytochrome P450 family.</text>
</comment>
<comment type="cofactor">
    <cofactor evidence="1 12">
        <name>heme</name>
        <dbReference type="ChEBI" id="CHEBI:30413"/>
    </cofactor>
</comment>
<evidence type="ECO:0000313" key="15">
    <source>
        <dbReference type="Proteomes" id="UP000002669"/>
    </source>
</evidence>
<sequence length="520" mass="59043">MAFPRADFAIVGGSFFIALLLLWKSLIHRKNTSKLPLPPYAPITDHELLHSPIEKMTEGLRKHGPVIMVKRNGRGSFMQKEYLVSEQFTRTILTEDKSFSFENGMAEVLGINWLINLHEGSFFRDLDIIARDFSGRRLNQAVPKIWPIFERVVSEITTAGQERNSIDIWVIMQSTMAEVAITIFLGQKYNNVEYQKSVIALSQDITELMGLVPNKSWAARKLPFLWHPYTWIRIMLIRIPWDFGRKFSSDLWADISVKYIPRDTKDETIVQYLMRRYAGEDGYVPILARIWIIMLIITIAFVSVHTTVAAIIWVTFYLALYPETQKLIHGEISTIICEERSADGSFILDSSAIAKAVKTDSFIREVMRMKGDTINVARLTMKDVELGGYRIPKGANPVQPATLIAGHNSDKKSPGYLVFPVAYLSNRSSECYSDPNVFNPLRWVGTGKSAGTAGAGYMAFGLGRWSCPGRFLGIMEMKTWILALVRHSQVELEGGKFEVFNWYNIASVPPQGRLLIDKRE</sequence>
<evidence type="ECO:0000256" key="11">
    <source>
        <dbReference type="ARBA" id="ARBA00023136"/>
    </source>
</evidence>
<dbReference type="PANTHER" id="PTHR46206">
    <property type="entry name" value="CYTOCHROME P450"/>
    <property type="match status" value="1"/>
</dbReference>
<evidence type="ECO:0000256" key="13">
    <source>
        <dbReference type="SAM" id="Phobius"/>
    </source>
</evidence>
<dbReference type="OMA" id="MRLKGDT"/>
<keyword evidence="11 13" id="KW-0472">Membrane</keyword>
<dbReference type="GeneID" id="10029709"/>
<dbReference type="RefSeq" id="XP_003174415.1">
    <property type="nucleotide sequence ID" value="XM_003174367.1"/>
</dbReference>
<keyword evidence="10" id="KW-0503">Monooxygenase</keyword>
<evidence type="ECO:0000256" key="12">
    <source>
        <dbReference type="PIRSR" id="PIRSR602403-1"/>
    </source>
</evidence>
<dbReference type="GO" id="GO:0005506">
    <property type="term" value="F:iron ion binding"/>
    <property type="evidence" value="ECO:0007669"/>
    <property type="project" value="InterPro"/>
</dbReference>
<reference evidence="15" key="1">
    <citation type="journal article" date="2012" name="MBio">
        <title>Comparative genome analysis of Trichophyton rubrum and related dermatophytes reveals candidate genes involved in infection.</title>
        <authorList>
            <person name="Martinez D.A."/>
            <person name="Oliver B.G."/>
            <person name="Graeser Y."/>
            <person name="Goldberg J.M."/>
            <person name="Li W."/>
            <person name="Martinez-Rossi N.M."/>
            <person name="Monod M."/>
            <person name="Shelest E."/>
            <person name="Barton R.C."/>
            <person name="Birch E."/>
            <person name="Brakhage A.A."/>
            <person name="Chen Z."/>
            <person name="Gurr S.J."/>
            <person name="Heiman D."/>
            <person name="Heitman J."/>
            <person name="Kosti I."/>
            <person name="Rossi A."/>
            <person name="Saif S."/>
            <person name="Samalova M."/>
            <person name="Saunders C.W."/>
            <person name="Shea T."/>
            <person name="Summerbell R.C."/>
            <person name="Xu J."/>
            <person name="Young S."/>
            <person name="Zeng Q."/>
            <person name="Birren B.W."/>
            <person name="Cuomo C.A."/>
            <person name="White T.C."/>
        </authorList>
    </citation>
    <scope>NUCLEOTIDE SEQUENCE [LARGE SCALE GENOMIC DNA]</scope>
    <source>
        <strain evidence="15">ATCC MYA-4604 / CBS 118893</strain>
    </source>
</reference>
<gene>
    <name evidence="14" type="ORF">MGYG_04588</name>
</gene>
<evidence type="ECO:0000313" key="14">
    <source>
        <dbReference type="EMBL" id="EFR01585.1"/>
    </source>
</evidence>
<keyword evidence="15" id="KW-1185">Reference proteome</keyword>
<feature type="transmembrane region" description="Helical" evidence="13">
    <location>
        <begin position="290"/>
        <end position="320"/>
    </location>
</feature>
<dbReference type="GO" id="GO:0016705">
    <property type="term" value="F:oxidoreductase activity, acting on paired donors, with incorporation or reduction of molecular oxygen"/>
    <property type="evidence" value="ECO:0007669"/>
    <property type="project" value="InterPro"/>
</dbReference>
<dbReference type="InterPro" id="IPR036396">
    <property type="entry name" value="Cyt_P450_sf"/>
</dbReference>
<name>E4UTU2_ARTGP</name>
<dbReference type="GO" id="GO:0020037">
    <property type="term" value="F:heme binding"/>
    <property type="evidence" value="ECO:0007669"/>
    <property type="project" value="InterPro"/>
</dbReference>
<dbReference type="GO" id="GO:0016020">
    <property type="term" value="C:membrane"/>
    <property type="evidence" value="ECO:0007669"/>
    <property type="project" value="UniProtKB-SubCell"/>
</dbReference>
<protein>
    <recommendedName>
        <fullName evidence="16">Cytochrome P450</fullName>
    </recommendedName>
</protein>
<proteinExistence type="inferred from homology"/>
<dbReference type="EMBL" id="DS989824">
    <property type="protein sequence ID" value="EFR01585.1"/>
    <property type="molecule type" value="Genomic_DNA"/>
</dbReference>
<keyword evidence="6 12" id="KW-0479">Metal-binding</keyword>
<evidence type="ECO:0000256" key="2">
    <source>
        <dbReference type="ARBA" id="ARBA00004370"/>
    </source>
</evidence>
<evidence type="ECO:0000256" key="4">
    <source>
        <dbReference type="ARBA" id="ARBA00022617"/>
    </source>
</evidence>
<evidence type="ECO:0008006" key="16">
    <source>
        <dbReference type="Google" id="ProtNLM"/>
    </source>
</evidence>
<evidence type="ECO:0000256" key="8">
    <source>
        <dbReference type="ARBA" id="ARBA00023002"/>
    </source>
</evidence>
<dbReference type="HOGENOM" id="CLU_536500_0_0_1"/>
<dbReference type="PANTHER" id="PTHR46206:SF5">
    <property type="entry name" value="P450, PUTATIVE (EUROFUNG)-RELATED"/>
    <property type="match status" value="1"/>
</dbReference>
<feature type="transmembrane region" description="Helical" evidence="13">
    <location>
        <begin position="6"/>
        <end position="23"/>
    </location>
</feature>
<dbReference type="SUPFAM" id="SSF48264">
    <property type="entry name" value="Cytochrome P450"/>
    <property type="match status" value="1"/>
</dbReference>
<dbReference type="AlphaFoldDB" id="E4UTU2"/>
<evidence type="ECO:0000256" key="5">
    <source>
        <dbReference type="ARBA" id="ARBA00022692"/>
    </source>
</evidence>
<keyword evidence="5 13" id="KW-0812">Transmembrane</keyword>
<keyword evidence="9 12" id="KW-0408">Iron</keyword>
<dbReference type="InterPro" id="IPR001128">
    <property type="entry name" value="Cyt_P450"/>
</dbReference>
<keyword evidence="4 12" id="KW-0349">Heme</keyword>
<keyword evidence="7 13" id="KW-1133">Transmembrane helix</keyword>
<dbReference type="GO" id="GO:0004497">
    <property type="term" value="F:monooxygenase activity"/>
    <property type="evidence" value="ECO:0007669"/>
    <property type="project" value="UniProtKB-KW"/>
</dbReference>
<dbReference type="InterPro" id="IPR002403">
    <property type="entry name" value="Cyt_P450_E_grp-IV"/>
</dbReference>
<dbReference type="VEuPathDB" id="FungiDB:MGYG_04588"/>
<dbReference type="STRING" id="535722.E4UTU2"/>